<comment type="caution">
    <text evidence="1">The sequence shown here is derived from an EMBL/GenBank/DDBJ whole genome shotgun (WGS) entry which is preliminary data.</text>
</comment>
<organism evidence="1 2">
    <name type="scientific">Halosegnis marinus</name>
    <dbReference type="NCBI Taxonomy" id="3034023"/>
    <lineage>
        <taxon>Archaea</taxon>
        <taxon>Methanobacteriati</taxon>
        <taxon>Methanobacteriota</taxon>
        <taxon>Stenosarchaea group</taxon>
        <taxon>Halobacteria</taxon>
        <taxon>Halobacteriales</taxon>
        <taxon>Natronomonadaceae</taxon>
        <taxon>Halosegnis</taxon>
    </lineage>
</organism>
<gene>
    <name evidence="1" type="ORF">ACFQJ4_01820</name>
</gene>
<dbReference type="InterPro" id="IPR043854">
    <property type="entry name" value="DUF5816"/>
</dbReference>
<proteinExistence type="predicted"/>
<dbReference type="GeneID" id="79265709"/>
<sequence length="79" mass="9259">MERRERADGEVLYVARDDAEKGSKAPFFAAFRDPERERRWGYFCGNCESFSNAMDAMGRVQCNECENFKRPDEWDAAHE</sequence>
<reference evidence="1 2" key="1">
    <citation type="journal article" date="2019" name="Int. J. Syst. Evol. Microbiol.">
        <title>The Global Catalogue of Microorganisms (GCM) 10K type strain sequencing project: providing services to taxonomists for standard genome sequencing and annotation.</title>
        <authorList>
            <consortium name="The Broad Institute Genomics Platform"/>
            <consortium name="The Broad Institute Genome Sequencing Center for Infectious Disease"/>
            <person name="Wu L."/>
            <person name="Ma J."/>
        </authorList>
    </citation>
    <scope>NUCLEOTIDE SEQUENCE [LARGE SCALE GENOMIC DNA]</scope>
    <source>
        <strain evidence="1 2">DT85</strain>
    </source>
</reference>
<dbReference type="Pfam" id="PF19133">
    <property type="entry name" value="DUF5816"/>
    <property type="match status" value="1"/>
</dbReference>
<keyword evidence="2" id="KW-1185">Reference proteome</keyword>
<dbReference type="EMBL" id="JBHTAP010000001">
    <property type="protein sequence ID" value="MFC7234046.1"/>
    <property type="molecule type" value="Genomic_DNA"/>
</dbReference>
<protein>
    <submittedName>
        <fullName evidence="1">DUF5816 domain-containing protein</fullName>
    </submittedName>
</protein>
<dbReference type="Proteomes" id="UP001596398">
    <property type="component" value="Unassembled WGS sequence"/>
</dbReference>
<dbReference type="RefSeq" id="WP_382211800.1">
    <property type="nucleotide sequence ID" value="NZ_CP119802.1"/>
</dbReference>
<evidence type="ECO:0000313" key="1">
    <source>
        <dbReference type="EMBL" id="MFC7234046.1"/>
    </source>
</evidence>
<name>A0ABD5ZKF9_9EURY</name>
<dbReference type="AlphaFoldDB" id="A0ABD5ZKF9"/>
<accession>A0ABD5ZKF9</accession>
<evidence type="ECO:0000313" key="2">
    <source>
        <dbReference type="Proteomes" id="UP001596398"/>
    </source>
</evidence>